<accession>A0A1X6PIJ3</accession>
<gene>
    <name evidence="2" type="ORF">BU14_0033s0048</name>
</gene>
<keyword evidence="3" id="KW-1185">Reference proteome</keyword>
<feature type="compositionally biased region" description="Acidic residues" evidence="1">
    <location>
        <begin position="265"/>
        <end position="280"/>
    </location>
</feature>
<protein>
    <submittedName>
        <fullName evidence="2">Uncharacterized protein</fullName>
    </submittedName>
</protein>
<name>A0A1X6PIJ3_PORUM</name>
<dbReference type="AlphaFoldDB" id="A0A1X6PIJ3"/>
<evidence type="ECO:0000256" key="1">
    <source>
        <dbReference type="SAM" id="MobiDB-lite"/>
    </source>
</evidence>
<sequence length="280" mass="28755">MSSGAGPVGSGSLSAGGAQGVVERGVQSGVSIAPPEGAPAGEPVSALASARAAAPTTTSHVTRISGATRVAGGLGGSSVGHVLADAPIYTPPTVTGLPADPAPPVPNVWTAAAETPTTLHPASRRRSRPARRRAAPPRPVRGVRDGSQANLQDMSEIVQAEWEAMDPATISHCWVKARILPTVMEASVTAMHGSYRHSLRSVGEDVERVLTSMQGCSLGARCFGDAGGVERARVVETWLGLESDAEAILDTADAELWAVTSAGETDAEAEDEPEEDEEDE</sequence>
<organism evidence="2 3">
    <name type="scientific">Porphyra umbilicalis</name>
    <name type="common">Purple laver</name>
    <name type="synonym">Red alga</name>
    <dbReference type="NCBI Taxonomy" id="2786"/>
    <lineage>
        <taxon>Eukaryota</taxon>
        <taxon>Rhodophyta</taxon>
        <taxon>Bangiophyceae</taxon>
        <taxon>Bangiales</taxon>
        <taxon>Bangiaceae</taxon>
        <taxon>Porphyra</taxon>
    </lineage>
</organism>
<dbReference type="EMBL" id="KV918769">
    <property type="protein sequence ID" value="OSX80704.1"/>
    <property type="molecule type" value="Genomic_DNA"/>
</dbReference>
<evidence type="ECO:0000313" key="2">
    <source>
        <dbReference type="EMBL" id="OSX80704.1"/>
    </source>
</evidence>
<feature type="compositionally biased region" description="Basic residues" evidence="1">
    <location>
        <begin position="122"/>
        <end position="135"/>
    </location>
</feature>
<feature type="region of interest" description="Disordered" evidence="1">
    <location>
        <begin position="112"/>
        <end position="145"/>
    </location>
</feature>
<feature type="region of interest" description="Disordered" evidence="1">
    <location>
        <begin position="1"/>
        <end position="20"/>
    </location>
</feature>
<evidence type="ECO:0000313" key="3">
    <source>
        <dbReference type="Proteomes" id="UP000218209"/>
    </source>
</evidence>
<proteinExistence type="predicted"/>
<reference evidence="2 3" key="1">
    <citation type="submission" date="2017-03" db="EMBL/GenBank/DDBJ databases">
        <title>WGS assembly of Porphyra umbilicalis.</title>
        <authorList>
            <person name="Brawley S.H."/>
            <person name="Blouin N.A."/>
            <person name="Ficko-Blean E."/>
            <person name="Wheeler G.L."/>
            <person name="Lohr M."/>
            <person name="Goodson H.V."/>
            <person name="Jenkins J.W."/>
            <person name="Blaby-Haas C.E."/>
            <person name="Helliwell K.E."/>
            <person name="Chan C."/>
            <person name="Marriage T."/>
            <person name="Bhattacharya D."/>
            <person name="Klein A.S."/>
            <person name="Badis Y."/>
            <person name="Brodie J."/>
            <person name="Cao Y."/>
            <person name="Collen J."/>
            <person name="Dittami S.M."/>
            <person name="Gachon C.M."/>
            <person name="Green B.R."/>
            <person name="Karpowicz S."/>
            <person name="Kim J.W."/>
            <person name="Kudahl U."/>
            <person name="Lin S."/>
            <person name="Michel G."/>
            <person name="Mittag M."/>
            <person name="Olson B.J."/>
            <person name="Pangilinan J."/>
            <person name="Peng Y."/>
            <person name="Qiu H."/>
            <person name="Shu S."/>
            <person name="Singer J.T."/>
            <person name="Smith A.G."/>
            <person name="Sprecher B.N."/>
            <person name="Wagner V."/>
            <person name="Wang W."/>
            <person name="Wang Z.-Y."/>
            <person name="Yan J."/>
            <person name="Yarish C."/>
            <person name="Zoeuner-Riek S."/>
            <person name="Zhuang Y."/>
            <person name="Zou Y."/>
            <person name="Lindquist E.A."/>
            <person name="Grimwood J."/>
            <person name="Barry K."/>
            <person name="Rokhsar D.S."/>
            <person name="Schmutz J."/>
            <person name="Stiller J.W."/>
            <person name="Grossman A.R."/>
            <person name="Prochnik S.E."/>
        </authorList>
    </citation>
    <scope>NUCLEOTIDE SEQUENCE [LARGE SCALE GENOMIC DNA]</scope>
    <source>
        <strain evidence="2">4086291</strain>
    </source>
</reference>
<dbReference type="Proteomes" id="UP000218209">
    <property type="component" value="Unassembled WGS sequence"/>
</dbReference>
<feature type="region of interest" description="Disordered" evidence="1">
    <location>
        <begin position="260"/>
        <end position="280"/>
    </location>
</feature>
<feature type="compositionally biased region" description="Low complexity" evidence="1">
    <location>
        <begin position="33"/>
        <end position="59"/>
    </location>
</feature>
<feature type="region of interest" description="Disordered" evidence="1">
    <location>
        <begin position="26"/>
        <end position="60"/>
    </location>
</feature>